<feature type="region of interest" description="Disordered" evidence="2">
    <location>
        <begin position="831"/>
        <end position="885"/>
    </location>
</feature>
<dbReference type="InterPro" id="IPR036772">
    <property type="entry name" value="SRCR-like_dom_sf"/>
</dbReference>
<feature type="compositionally biased region" description="Pro residues" evidence="2">
    <location>
        <begin position="84"/>
        <end position="93"/>
    </location>
</feature>
<name>A0A835Y197_9CHLO</name>
<dbReference type="PANTHER" id="PTHR48071:SF27">
    <property type="entry name" value="SCAVENGER RECEPTOR CYSTEINE-RICH TYPE 1 PROTEIN M130-LIKE"/>
    <property type="match status" value="1"/>
</dbReference>
<sequence length="885" mass="95090">MRSHPWPRLRGRGRTLDNPSRQAALRALLTWALGCALRTCGVSHLGPGLRPEDMRGHAGLLHRPRTSAAWAPQPPAYAGEPAEPEPFPAPPEEQQPQRPGDDPTRVPTRFDFSPPEVHSPYPDDWHPPEGFGENGPPAYPSHPLRPPYWPSWPSNPRFPVRPPRAPYWPSRPFFPRWPPWQPPSPQAPPAPQLPLRLAGGARPSEGVVQVYDAASGEWGSFCLPEKRFVFQPAKGDMYDVAKLICRQLGLPWFAARLVHPGTLGPNGTAAAQGARAKVLAPTQDWNCGMCPVADRLASVFDCERVLVLDELAPHCNAAAVDSAGYGRRNLCGNWSRVPGTSWSTSPHVVSTAFRGRPEVLMPGPGGGQPVWGTVCAGVAWPPDALLRYACRAAGLPWRNPWWTLGRSTPRLAPPSVPMHWLYAEACELTPQGLACGLVAEPQQAAELLNASRIAAGSSEYSGSSGSSGSGAGCVDLGPVAAKFLQLALEKCDVRARRGHVYDTVVTCRPDAPAWPALQPPPPPAPPSQPLPILNDVQVRGTEVFDNVYAMVELGVRPSASADPVWGTVVREPVFEEAPRGLARSAAAAICAQLTAGRRTYGYWARLGVDYGTRGWGRGFPTLAEWRGVPVVAHDVDCRGWGAGVRFDQQPDDPWLKLPPEGWAPNITMCRVTPARPFPAGGINLDSDVNVWSNRLLACSVVECGRDFADVDTVLSLRLAGGGNSSWGRLEVLLQRLGYENFGFGSVCAHGFRLEQAQAVCRDLGLGWTDARILPTTAVPTANGSVPIGMDGFECKPAPATRLSFQRDCKQPFRGDSLPYCGHDTDVVMACGGESPPLDYPSPSPSRPPGYGASPGPSPSPSYGSAPPAYGSTSSPAQPPPMYGTR</sequence>
<gene>
    <name evidence="4" type="ORF">HYH03_010861</name>
</gene>
<dbReference type="EMBL" id="JAEHOE010000059">
    <property type="protein sequence ID" value="KAG2490700.1"/>
    <property type="molecule type" value="Genomic_DNA"/>
</dbReference>
<feature type="region of interest" description="Disordered" evidence="2">
    <location>
        <begin position="66"/>
        <end position="139"/>
    </location>
</feature>
<evidence type="ECO:0000256" key="2">
    <source>
        <dbReference type="SAM" id="MobiDB-lite"/>
    </source>
</evidence>
<feature type="compositionally biased region" description="Low complexity" evidence="2">
    <location>
        <begin position="848"/>
        <end position="871"/>
    </location>
</feature>
<evidence type="ECO:0000313" key="4">
    <source>
        <dbReference type="EMBL" id="KAG2490700.1"/>
    </source>
</evidence>
<feature type="compositionally biased region" description="Pro residues" evidence="2">
    <location>
        <begin position="876"/>
        <end position="885"/>
    </location>
</feature>
<keyword evidence="5" id="KW-1185">Reference proteome</keyword>
<protein>
    <recommendedName>
        <fullName evidence="3">SRCR domain-containing protein</fullName>
    </recommendedName>
</protein>
<dbReference type="OrthoDB" id="536461at2759"/>
<dbReference type="SUPFAM" id="SSF56487">
    <property type="entry name" value="SRCR-like"/>
    <property type="match status" value="1"/>
</dbReference>
<dbReference type="Gene3D" id="3.10.250.10">
    <property type="entry name" value="SRCR-like domain"/>
    <property type="match status" value="2"/>
</dbReference>
<organism evidence="4 5">
    <name type="scientific">Edaphochlamys debaryana</name>
    <dbReference type="NCBI Taxonomy" id="47281"/>
    <lineage>
        <taxon>Eukaryota</taxon>
        <taxon>Viridiplantae</taxon>
        <taxon>Chlorophyta</taxon>
        <taxon>core chlorophytes</taxon>
        <taxon>Chlorophyceae</taxon>
        <taxon>CS clade</taxon>
        <taxon>Chlamydomonadales</taxon>
        <taxon>Chlamydomonadales incertae sedis</taxon>
        <taxon>Edaphochlamys</taxon>
    </lineage>
</organism>
<evidence type="ECO:0000259" key="3">
    <source>
        <dbReference type="PROSITE" id="PS50287"/>
    </source>
</evidence>
<dbReference type="AlphaFoldDB" id="A0A835Y197"/>
<dbReference type="PANTHER" id="PTHR48071">
    <property type="entry name" value="SRCR DOMAIN-CONTAINING PROTEIN"/>
    <property type="match status" value="1"/>
</dbReference>
<feature type="compositionally biased region" description="Pro residues" evidence="2">
    <location>
        <begin position="837"/>
        <end position="847"/>
    </location>
</feature>
<evidence type="ECO:0000313" key="5">
    <source>
        <dbReference type="Proteomes" id="UP000612055"/>
    </source>
</evidence>
<dbReference type="SMART" id="SM00202">
    <property type="entry name" value="SR"/>
    <property type="match status" value="1"/>
</dbReference>
<comment type="caution">
    <text evidence="4">The sequence shown here is derived from an EMBL/GenBank/DDBJ whole genome shotgun (WGS) entry which is preliminary data.</text>
</comment>
<dbReference type="PROSITE" id="PS50287">
    <property type="entry name" value="SRCR_2"/>
    <property type="match status" value="2"/>
</dbReference>
<evidence type="ECO:0000256" key="1">
    <source>
        <dbReference type="ARBA" id="ARBA00023157"/>
    </source>
</evidence>
<accession>A0A835Y197</accession>
<feature type="domain" description="SRCR" evidence="3">
    <location>
        <begin position="195"/>
        <end position="249"/>
    </location>
</feature>
<feature type="domain" description="SRCR" evidence="3">
    <location>
        <begin position="716"/>
        <end position="831"/>
    </location>
</feature>
<keyword evidence="1" id="KW-1015">Disulfide bond</keyword>
<dbReference type="PRINTS" id="PR00258">
    <property type="entry name" value="SPERACTRCPTR"/>
</dbReference>
<dbReference type="InterPro" id="IPR001190">
    <property type="entry name" value="SRCR"/>
</dbReference>
<dbReference type="Proteomes" id="UP000612055">
    <property type="component" value="Unassembled WGS sequence"/>
</dbReference>
<dbReference type="GO" id="GO:0016020">
    <property type="term" value="C:membrane"/>
    <property type="evidence" value="ECO:0007669"/>
    <property type="project" value="InterPro"/>
</dbReference>
<reference evidence="4" key="1">
    <citation type="journal article" date="2020" name="bioRxiv">
        <title>Comparative genomics of Chlamydomonas.</title>
        <authorList>
            <person name="Craig R.J."/>
            <person name="Hasan A.R."/>
            <person name="Ness R.W."/>
            <person name="Keightley P.D."/>
        </authorList>
    </citation>
    <scope>NUCLEOTIDE SEQUENCE</scope>
    <source>
        <strain evidence="4">CCAP 11/70</strain>
    </source>
</reference>
<proteinExistence type="predicted"/>
<dbReference type="Pfam" id="PF00530">
    <property type="entry name" value="SRCR"/>
    <property type="match status" value="1"/>
</dbReference>